<dbReference type="HOGENOM" id="CLU_2216613_0_0_1"/>
<keyword evidence="1" id="KW-0812">Transmembrane</keyword>
<feature type="transmembrane region" description="Helical" evidence="1">
    <location>
        <begin position="21"/>
        <end position="41"/>
    </location>
</feature>
<evidence type="ECO:0000313" key="2">
    <source>
        <dbReference type="EMBL" id="ERN09730.1"/>
    </source>
</evidence>
<evidence type="ECO:0000256" key="1">
    <source>
        <dbReference type="SAM" id="Phobius"/>
    </source>
</evidence>
<feature type="non-terminal residue" evidence="2">
    <location>
        <position position="107"/>
    </location>
</feature>
<keyword evidence="1" id="KW-1133">Transmembrane helix</keyword>
<name>W1PR79_AMBTC</name>
<protein>
    <submittedName>
        <fullName evidence="2">Uncharacterized protein</fullName>
    </submittedName>
</protein>
<accession>W1PR79</accession>
<reference evidence="3" key="1">
    <citation type="journal article" date="2013" name="Science">
        <title>The Amborella genome and the evolution of flowering plants.</title>
        <authorList>
            <consortium name="Amborella Genome Project"/>
        </authorList>
    </citation>
    <scope>NUCLEOTIDE SEQUENCE [LARGE SCALE GENOMIC DNA]</scope>
</reference>
<keyword evidence="3" id="KW-1185">Reference proteome</keyword>
<dbReference type="Proteomes" id="UP000017836">
    <property type="component" value="Unassembled WGS sequence"/>
</dbReference>
<keyword evidence="1" id="KW-0472">Membrane</keyword>
<proteinExistence type="predicted"/>
<dbReference type="Gramene" id="ERN09730">
    <property type="protein sequence ID" value="ERN09730"/>
    <property type="gene ID" value="AMTR_s00029p00228930"/>
</dbReference>
<evidence type="ECO:0000313" key="3">
    <source>
        <dbReference type="Proteomes" id="UP000017836"/>
    </source>
</evidence>
<sequence length="107" mass="12041">MPKGPRSPKELPSKLRIKFLSVAYLLCLGLGLIETIVFQSWNQFVKPISNIAIRSCAKFNNLIQWNSHLAIPQEKRDAQCSGSRYTIPQDLKEAKLSSQPENNSIVS</sequence>
<dbReference type="AlphaFoldDB" id="W1PR79"/>
<organism evidence="2 3">
    <name type="scientific">Amborella trichopoda</name>
    <dbReference type="NCBI Taxonomy" id="13333"/>
    <lineage>
        <taxon>Eukaryota</taxon>
        <taxon>Viridiplantae</taxon>
        <taxon>Streptophyta</taxon>
        <taxon>Embryophyta</taxon>
        <taxon>Tracheophyta</taxon>
        <taxon>Spermatophyta</taxon>
        <taxon>Magnoliopsida</taxon>
        <taxon>Amborellales</taxon>
        <taxon>Amborellaceae</taxon>
        <taxon>Amborella</taxon>
    </lineage>
</organism>
<gene>
    <name evidence="2" type="ORF">AMTR_s00029p00228930</name>
</gene>
<dbReference type="EMBL" id="KI392980">
    <property type="protein sequence ID" value="ERN09730.1"/>
    <property type="molecule type" value="Genomic_DNA"/>
</dbReference>